<dbReference type="Gene3D" id="3.30.1370.100">
    <property type="entry name" value="MutL, C-terminal domain, regulatory subdomain"/>
    <property type="match status" value="1"/>
</dbReference>
<dbReference type="SUPFAM" id="SSF118116">
    <property type="entry name" value="DNA mismatch repair protein MutL"/>
    <property type="match status" value="1"/>
</dbReference>
<feature type="compositionally biased region" description="Basic and acidic residues" evidence="4">
    <location>
        <begin position="635"/>
        <end position="668"/>
    </location>
</feature>
<dbReference type="InterPro" id="IPR037198">
    <property type="entry name" value="MutL_C_sf"/>
</dbReference>
<protein>
    <recommendedName>
        <fullName evidence="3">DNA mismatch repair protein PMS1</fullName>
    </recommendedName>
</protein>
<dbReference type="InterPro" id="IPR038973">
    <property type="entry name" value="MutL/Mlh/Pms-like"/>
</dbReference>
<dbReference type="SMART" id="SM00853">
    <property type="entry name" value="MutL_C"/>
    <property type="match status" value="1"/>
</dbReference>
<dbReference type="InterPro" id="IPR014790">
    <property type="entry name" value="MutL_C"/>
</dbReference>
<gene>
    <name evidence="7" type="ORF">L227DRAFT_536208</name>
</gene>
<dbReference type="GO" id="GO:0140664">
    <property type="term" value="F:ATP-dependent DNA damage sensor activity"/>
    <property type="evidence" value="ECO:0007669"/>
    <property type="project" value="InterPro"/>
</dbReference>
<evidence type="ECO:0000313" key="8">
    <source>
        <dbReference type="Proteomes" id="UP000313359"/>
    </source>
</evidence>
<dbReference type="InterPro" id="IPR036890">
    <property type="entry name" value="HATPase_C_sf"/>
</dbReference>
<evidence type="ECO:0000256" key="4">
    <source>
        <dbReference type="SAM" id="MobiDB-lite"/>
    </source>
</evidence>
<evidence type="ECO:0000259" key="6">
    <source>
        <dbReference type="SMART" id="SM01340"/>
    </source>
</evidence>
<feature type="region of interest" description="Disordered" evidence="4">
    <location>
        <begin position="528"/>
        <end position="779"/>
    </location>
</feature>
<evidence type="ECO:0000256" key="2">
    <source>
        <dbReference type="ARBA" id="ARBA00022763"/>
    </source>
</evidence>
<dbReference type="Gene3D" id="3.30.565.10">
    <property type="entry name" value="Histidine kinase-like ATPase, C-terminal domain"/>
    <property type="match status" value="1"/>
</dbReference>
<feature type="compositionally biased region" description="Acidic residues" evidence="4">
    <location>
        <begin position="685"/>
        <end position="707"/>
    </location>
</feature>
<evidence type="ECO:0000256" key="1">
    <source>
        <dbReference type="ARBA" id="ARBA00006082"/>
    </source>
</evidence>
<dbReference type="Pfam" id="PF13589">
    <property type="entry name" value="HATPase_c_3"/>
    <property type="match status" value="1"/>
</dbReference>
<dbReference type="Pfam" id="PF08676">
    <property type="entry name" value="MutL_C"/>
    <property type="match status" value="1"/>
</dbReference>
<feature type="region of interest" description="Disordered" evidence="4">
    <location>
        <begin position="386"/>
        <end position="483"/>
    </location>
</feature>
<dbReference type="FunFam" id="3.30.565.10:FF:000014">
    <property type="entry name" value="Mismatch repair endonuclease pms1, putative"/>
    <property type="match status" value="1"/>
</dbReference>
<dbReference type="EMBL" id="ML122325">
    <property type="protein sequence ID" value="RPD53292.1"/>
    <property type="molecule type" value="Genomic_DNA"/>
</dbReference>
<dbReference type="InterPro" id="IPR042120">
    <property type="entry name" value="MutL_C_dimsub"/>
</dbReference>
<keyword evidence="2" id="KW-0227">DNA damage</keyword>
<evidence type="ECO:0000313" key="7">
    <source>
        <dbReference type="EMBL" id="RPD53292.1"/>
    </source>
</evidence>
<dbReference type="GO" id="GO:0016887">
    <property type="term" value="F:ATP hydrolysis activity"/>
    <property type="evidence" value="ECO:0007669"/>
    <property type="project" value="InterPro"/>
</dbReference>
<name>A0A5C2RNS1_9APHY</name>
<feature type="domain" description="MutL C-terminal dimerisation" evidence="5">
    <location>
        <begin position="861"/>
        <end position="1020"/>
    </location>
</feature>
<dbReference type="NCBIfam" id="TIGR00585">
    <property type="entry name" value="mutl"/>
    <property type="match status" value="1"/>
</dbReference>
<dbReference type="Proteomes" id="UP000313359">
    <property type="component" value="Unassembled WGS sequence"/>
</dbReference>
<dbReference type="Gene3D" id="3.30.1540.20">
    <property type="entry name" value="MutL, C-terminal domain, dimerisation subdomain"/>
    <property type="match status" value="1"/>
</dbReference>
<evidence type="ECO:0000259" key="5">
    <source>
        <dbReference type="SMART" id="SM00853"/>
    </source>
</evidence>
<proteinExistence type="inferred from homology"/>
<dbReference type="AlphaFoldDB" id="A0A5C2RNS1"/>
<dbReference type="GO" id="GO:0005524">
    <property type="term" value="F:ATP binding"/>
    <property type="evidence" value="ECO:0007669"/>
    <property type="project" value="InterPro"/>
</dbReference>
<dbReference type="Gene3D" id="3.30.230.10">
    <property type="match status" value="1"/>
</dbReference>
<dbReference type="PANTHER" id="PTHR10073">
    <property type="entry name" value="DNA MISMATCH REPAIR PROTEIN MLH, PMS, MUTL"/>
    <property type="match status" value="1"/>
</dbReference>
<dbReference type="SUPFAM" id="SSF55874">
    <property type="entry name" value="ATPase domain of HSP90 chaperone/DNA topoisomerase II/histidine kinase"/>
    <property type="match status" value="1"/>
</dbReference>
<dbReference type="STRING" id="1328759.A0A5C2RNS1"/>
<reference evidence="7" key="1">
    <citation type="journal article" date="2018" name="Genome Biol. Evol.">
        <title>Genomics and development of Lentinus tigrinus, a white-rot wood-decaying mushroom with dimorphic fruiting bodies.</title>
        <authorList>
            <person name="Wu B."/>
            <person name="Xu Z."/>
            <person name="Knudson A."/>
            <person name="Carlson A."/>
            <person name="Chen N."/>
            <person name="Kovaka S."/>
            <person name="LaButti K."/>
            <person name="Lipzen A."/>
            <person name="Pennachio C."/>
            <person name="Riley R."/>
            <person name="Schakwitz W."/>
            <person name="Umezawa K."/>
            <person name="Ohm R.A."/>
            <person name="Grigoriev I.V."/>
            <person name="Nagy L.G."/>
            <person name="Gibbons J."/>
            <person name="Hibbett D."/>
        </authorList>
    </citation>
    <scope>NUCLEOTIDE SEQUENCE [LARGE SCALE GENOMIC DNA]</scope>
    <source>
        <strain evidence="7">ALCF2SS1-6</strain>
    </source>
</reference>
<dbReference type="PANTHER" id="PTHR10073:SF52">
    <property type="entry name" value="MISMATCH REPAIR ENDONUCLEASE PMS2"/>
    <property type="match status" value="1"/>
</dbReference>
<organism evidence="7 8">
    <name type="scientific">Lentinus tigrinus ALCF2SS1-6</name>
    <dbReference type="NCBI Taxonomy" id="1328759"/>
    <lineage>
        <taxon>Eukaryota</taxon>
        <taxon>Fungi</taxon>
        <taxon>Dikarya</taxon>
        <taxon>Basidiomycota</taxon>
        <taxon>Agaricomycotina</taxon>
        <taxon>Agaricomycetes</taxon>
        <taxon>Polyporales</taxon>
        <taxon>Polyporaceae</taxon>
        <taxon>Lentinus</taxon>
    </lineage>
</organism>
<dbReference type="InterPro" id="IPR014762">
    <property type="entry name" value="DNA_mismatch_repair_CS"/>
</dbReference>
<dbReference type="OrthoDB" id="10263226at2759"/>
<evidence type="ECO:0000256" key="3">
    <source>
        <dbReference type="ARBA" id="ARBA00070941"/>
    </source>
</evidence>
<dbReference type="CDD" id="cd16926">
    <property type="entry name" value="HATPase_MutL-MLH-PMS-like"/>
    <property type="match status" value="1"/>
</dbReference>
<feature type="compositionally biased region" description="Polar residues" evidence="4">
    <location>
        <begin position="400"/>
        <end position="409"/>
    </location>
</feature>
<dbReference type="CDD" id="cd03484">
    <property type="entry name" value="MutL_Trans_hPMS_2_like"/>
    <property type="match status" value="1"/>
</dbReference>
<dbReference type="InterPro" id="IPR042121">
    <property type="entry name" value="MutL_C_regsub"/>
</dbReference>
<comment type="similarity">
    <text evidence="1">Belongs to the DNA mismatch repair MutL/HexB family.</text>
</comment>
<dbReference type="FunFam" id="3.30.1370.100:FF:000001">
    <property type="entry name" value="Mismatch repair endonuclease pms1, putative"/>
    <property type="match status" value="1"/>
</dbReference>
<accession>A0A5C2RNS1</accession>
<feature type="domain" description="DNA mismatch repair protein S5" evidence="6">
    <location>
        <begin position="239"/>
        <end position="380"/>
    </location>
</feature>
<dbReference type="PROSITE" id="PS00058">
    <property type="entry name" value="DNA_MISMATCH_REPAIR_1"/>
    <property type="match status" value="1"/>
</dbReference>
<feature type="compositionally biased region" description="Low complexity" evidence="4">
    <location>
        <begin position="467"/>
        <end position="481"/>
    </location>
</feature>
<dbReference type="InterPro" id="IPR002099">
    <property type="entry name" value="MutL/Mlh/PMS"/>
</dbReference>
<keyword evidence="8" id="KW-1185">Reference proteome</keyword>
<dbReference type="GO" id="GO:0030983">
    <property type="term" value="F:mismatched DNA binding"/>
    <property type="evidence" value="ECO:0007669"/>
    <property type="project" value="InterPro"/>
</dbReference>
<sequence length="1081" mass="117476">MNTDQAVAVSSSKGDATGIKALDAGSVHKISSGQVVVDLQTAVKELVENSLDAGATNIEVRFKEYGLESFEVVDNGSGIPPEDYDSIALKHHTSKLSSFTDLESVATFGFRGEALSSLCALAESVSVTTATAAEAPAGSVIEFERTGKAKSKKGKAARQRGTTVTVSGLFKPLPVRRKELERNAKREFGKALTLLHAYALVPCAKENKGVRLSVTNQTSGGKKTVQLRTDGTPSTRASVSAIWGPKVLENLVELDLTFVVEVEAAVLRRLGKTQDDNESSNEVKVRGLISKFAVGCGRNGTDRQFCFVNGRPCSPSKVQKAFNEVYRSFNATQSPFIIADFILPTSSCDINVSPDKRTILLHSENNLVQALRTALEEKYAPSRATYDINASQAPRRMDSAGSTAATQPRDTPPQARAHKDPLFLPEELGDDASPVTSQPSSEPLFAEAAGPSVVESDEPTFGEPTFLSEPSSSSAPLASQEHGVDLEAEVRELSTDRAEEVRGVGPFEADVDVDMDVDVDADASAKARPNANGYLVGARLPTRAPSRARQALDEDGDRVASPEGEAPMSQTVTQMSRRLAERASPAAMDDSPEDAPIPSLRPPVRPVVRASSQSSKSPAEQMVLSTSGASWNLRRPADDVPGERPKKKSKLEAPRDGRGAREGMRELLRGFARTGSQVVEVKMDVDEEGEEGEEGEDVAAEEEDEQELVSSRDDGEDRPETQETGSSGVGVGDDGPMEEDESPTGQVIDITHGEDRDVPEPVTARSDLGDSSASATNEEIVRTTDHESVSMTFDLSSVVSSWDKLRTRLTDAVRERERERIAKLETDKLDSAGIGSATDDDEAVETLSRVIDKDDFAHMEIVGQFNLGFIIVRRRKSRSHKGDSPDTEMDDLFIVDQHAADEKYNFETLQRTTKIDSQMLFRPHVLELAAADEIVALENIDVLRQNGFELDVSEDRAPGQRMQLTAQPISKSTVFDMKDLEELLHLMQDRPAGQMVRCSKARAMFAMRACRKSIMIGTPLNRRQMTSIVQHMGTINQPWHCPHGRPTMRHLSDIGGVGWDPQRDSVKHVEWAAFGRAASEG</sequence>
<dbReference type="InterPro" id="IPR020568">
    <property type="entry name" value="Ribosomal_Su5_D2-typ_SF"/>
</dbReference>
<dbReference type="SMART" id="SM01340">
    <property type="entry name" value="DNA_mis_repair"/>
    <property type="match status" value="1"/>
</dbReference>
<dbReference type="GO" id="GO:0032389">
    <property type="term" value="C:MutLalpha complex"/>
    <property type="evidence" value="ECO:0007669"/>
    <property type="project" value="TreeGrafter"/>
</dbReference>
<dbReference type="InterPro" id="IPR014721">
    <property type="entry name" value="Ribsml_uS5_D2-typ_fold_subgr"/>
</dbReference>
<feature type="compositionally biased region" description="Basic and acidic residues" evidence="4">
    <location>
        <begin position="710"/>
        <end position="721"/>
    </location>
</feature>
<dbReference type="Pfam" id="PF01119">
    <property type="entry name" value="DNA_mis_repair"/>
    <property type="match status" value="1"/>
</dbReference>
<dbReference type="GO" id="GO:0000710">
    <property type="term" value="P:meiotic mismatch repair"/>
    <property type="evidence" value="ECO:0007669"/>
    <property type="project" value="UniProtKB-ARBA"/>
</dbReference>
<feature type="compositionally biased region" description="Low complexity" evidence="4">
    <location>
        <begin position="606"/>
        <end position="615"/>
    </location>
</feature>
<dbReference type="InterPro" id="IPR013507">
    <property type="entry name" value="DNA_mismatch_S5_2-like"/>
</dbReference>
<dbReference type="SUPFAM" id="SSF54211">
    <property type="entry name" value="Ribosomal protein S5 domain 2-like"/>
    <property type="match status" value="1"/>
</dbReference>